<feature type="transmembrane region" description="Helical" evidence="1">
    <location>
        <begin position="463"/>
        <end position="481"/>
    </location>
</feature>
<accession>A0ABS6FKS9</accession>
<evidence type="ECO:0000313" key="2">
    <source>
        <dbReference type="EMBL" id="MBU5670794.1"/>
    </source>
</evidence>
<proteinExistence type="predicted"/>
<keyword evidence="1" id="KW-0812">Transmembrane</keyword>
<feature type="transmembrane region" description="Helical" evidence="1">
    <location>
        <begin position="143"/>
        <end position="167"/>
    </location>
</feature>
<feature type="transmembrane region" description="Helical" evidence="1">
    <location>
        <begin position="211"/>
        <end position="230"/>
    </location>
</feature>
<keyword evidence="1" id="KW-1133">Transmembrane helix</keyword>
<gene>
    <name evidence="2" type="ORF">KQJ23_03010</name>
</gene>
<evidence type="ECO:0000313" key="3">
    <source>
        <dbReference type="Proteomes" id="UP000743001"/>
    </source>
</evidence>
<dbReference type="RefSeq" id="WP_216477202.1">
    <property type="nucleotide sequence ID" value="NZ_JAHLQJ010000002.1"/>
</dbReference>
<keyword evidence="3" id="KW-1185">Reference proteome</keyword>
<keyword evidence="1" id="KW-0472">Membrane</keyword>
<feature type="transmembrane region" description="Helical" evidence="1">
    <location>
        <begin position="93"/>
        <end position="122"/>
    </location>
</feature>
<feature type="transmembrane region" description="Helical" evidence="1">
    <location>
        <begin position="526"/>
        <end position="544"/>
    </location>
</feature>
<name>A0ABS6FKS9_9BACL</name>
<feature type="transmembrane region" description="Helical" evidence="1">
    <location>
        <begin position="386"/>
        <end position="404"/>
    </location>
</feature>
<organism evidence="2 3">
    <name type="scientific">Paenibacillus brevis</name>
    <dbReference type="NCBI Taxonomy" id="2841508"/>
    <lineage>
        <taxon>Bacteria</taxon>
        <taxon>Bacillati</taxon>
        <taxon>Bacillota</taxon>
        <taxon>Bacilli</taxon>
        <taxon>Bacillales</taxon>
        <taxon>Paenibacillaceae</taxon>
        <taxon>Paenibacillus</taxon>
    </lineage>
</organism>
<evidence type="ECO:0000256" key="1">
    <source>
        <dbReference type="SAM" id="Phobius"/>
    </source>
</evidence>
<feature type="transmembrane region" description="Helical" evidence="1">
    <location>
        <begin position="502"/>
        <end position="520"/>
    </location>
</feature>
<evidence type="ECO:0008006" key="4">
    <source>
        <dbReference type="Google" id="ProtNLM"/>
    </source>
</evidence>
<dbReference type="EMBL" id="JAHLQJ010000002">
    <property type="protein sequence ID" value="MBU5670794.1"/>
    <property type="molecule type" value="Genomic_DNA"/>
</dbReference>
<reference evidence="2 3" key="1">
    <citation type="submission" date="2021-06" db="EMBL/GenBank/DDBJ databases">
        <authorList>
            <person name="Sun Q."/>
            <person name="Li D."/>
        </authorList>
    </citation>
    <scope>NUCLEOTIDE SEQUENCE [LARGE SCALE GENOMIC DNA]</scope>
    <source>
        <strain evidence="2 3">MSJ-6</strain>
    </source>
</reference>
<feature type="transmembrane region" description="Helical" evidence="1">
    <location>
        <begin position="173"/>
        <end position="199"/>
    </location>
</feature>
<protein>
    <recommendedName>
        <fullName evidence="4">ABC transporter permease</fullName>
    </recommendedName>
</protein>
<feature type="transmembrane region" description="Helical" evidence="1">
    <location>
        <begin position="354"/>
        <end position="374"/>
    </location>
</feature>
<dbReference type="Proteomes" id="UP000743001">
    <property type="component" value="Unassembled WGS sequence"/>
</dbReference>
<sequence length="561" mass="63134">MKEMKFLQILDRFKSLLEKQGIDYPVMRRILQTKLLMDGRRAPTIVGKSGRNRQGRHVRDADHDKNQFFGSLWLYLLFGGFTSLFVLNGDNYIFQMSLVFGILMFMIMTSLISDFSSVLLDIRDRSILQTKPVNRRTIAMAKALHIFYYLFFLTGALAVIPLGVGLFRHGVGFFLIFAVELVLMDLLIIALTAMLYLLVLRLLDGERLKDLINYVQIGLTIGIALGYQLLIRAFEFIDLQAVIQFKWWHYLIPPVWFGAPYQMLLQGDYRTEIAAASGLALLVPAVAGIIYVLLMPSLEKNLQKLAGPGASQREGAGRWVNRLARMLCPEGQERAFFRFAWRMMGSEREFKLKVYPNLGFSLIFPPIMLFAMGMQDGWASLRGTQLHLFIYGCALLMPSLVWMLRYSSNYKASWIYRTAPVSSRIPIQRGTLAAAVVRLLLPVYALEAACFMVLFGAGIIPDLLAAGLGLLAYAVICFLVVNNKSTYPFSERFEAAQSGVSLKMIGLMLMLAVFGLFHYIAAQFSFGLLIYIAVLLAANWFLWLRGFGGPKLTGQADGGQA</sequence>
<feature type="transmembrane region" description="Helical" evidence="1">
    <location>
        <begin position="432"/>
        <end position="457"/>
    </location>
</feature>
<feature type="transmembrane region" description="Helical" evidence="1">
    <location>
        <begin position="273"/>
        <end position="294"/>
    </location>
</feature>
<feature type="transmembrane region" description="Helical" evidence="1">
    <location>
        <begin position="68"/>
        <end position="87"/>
    </location>
</feature>
<comment type="caution">
    <text evidence="2">The sequence shown here is derived from an EMBL/GenBank/DDBJ whole genome shotgun (WGS) entry which is preliminary data.</text>
</comment>